<organism evidence="1 2">
    <name type="scientific">Oxalobacter vibrioformis</name>
    <dbReference type="NCBI Taxonomy" id="933080"/>
    <lineage>
        <taxon>Bacteria</taxon>
        <taxon>Pseudomonadati</taxon>
        <taxon>Pseudomonadota</taxon>
        <taxon>Betaproteobacteria</taxon>
        <taxon>Burkholderiales</taxon>
        <taxon>Oxalobacteraceae</taxon>
        <taxon>Oxalobacter</taxon>
    </lineage>
</organism>
<dbReference type="KEGG" id="ovb:NB640_00845"/>
<keyword evidence="2" id="KW-1185">Reference proteome</keyword>
<name>A0A9E9P4L6_9BURK</name>
<dbReference type="AlphaFoldDB" id="A0A9E9P4L6"/>
<accession>A0A9E9P4L6</accession>
<proteinExistence type="predicted"/>
<evidence type="ECO:0000313" key="1">
    <source>
        <dbReference type="EMBL" id="WAW10246.1"/>
    </source>
</evidence>
<evidence type="ECO:0000313" key="2">
    <source>
        <dbReference type="Proteomes" id="UP001156215"/>
    </source>
</evidence>
<reference evidence="1" key="1">
    <citation type="journal article" date="2022" name="Front. Microbiol.">
        <title>New perspectives on an old grouping: The genomic and phenotypic variability of Oxalobacter formigenes and the implications for calcium oxalate stone prevention.</title>
        <authorList>
            <person name="Chmiel J.A."/>
            <person name="Carr C."/>
            <person name="Stuivenberg G.A."/>
            <person name="Venema R."/>
            <person name="Chanyi R.M."/>
            <person name="Al K.F."/>
            <person name="Giguere D."/>
            <person name="Say H."/>
            <person name="Akouris P.P."/>
            <person name="Dominguez Romero S.A."/>
            <person name="Kwong A."/>
            <person name="Tai V."/>
            <person name="Koval S.F."/>
            <person name="Razvi H."/>
            <person name="Bjazevic J."/>
            <person name="Burton J.P."/>
        </authorList>
    </citation>
    <scope>NUCLEOTIDE SEQUENCE</scope>
    <source>
        <strain evidence="1">WoOx3</strain>
    </source>
</reference>
<gene>
    <name evidence="1" type="ORF">NB640_00845</name>
</gene>
<dbReference type="Proteomes" id="UP001156215">
    <property type="component" value="Chromosome"/>
</dbReference>
<dbReference type="EMBL" id="CP098242">
    <property type="protein sequence ID" value="WAW10246.1"/>
    <property type="molecule type" value="Genomic_DNA"/>
</dbReference>
<sequence length="140" mass="16431">MPFTAGIGENTDNMEERLIFYEEIYYWALHGEIEELFNDTEKYIDLLEDTIFTPEELPRLMKMIADAKKRIVDNPEKWDEFLATELDPDTKDVFVTVNKADFISFLDHFERMIKEAQETGKNVVFKSDNPLSSGMEIHII</sequence>
<protein>
    <submittedName>
        <fullName evidence="1">Uncharacterized protein</fullName>
    </submittedName>
</protein>
<dbReference type="RefSeq" id="WP_269309253.1">
    <property type="nucleotide sequence ID" value="NZ_CP098242.1"/>
</dbReference>